<name>A0ACA9LZ14_9GLOM</name>
<evidence type="ECO:0000313" key="1">
    <source>
        <dbReference type="EMBL" id="CAG8560445.1"/>
    </source>
</evidence>
<protein>
    <submittedName>
        <fullName evidence="1">6058_t:CDS:1</fullName>
    </submittedName>
</protein>
<dbReference type="EMBL" id="CAJVPT010009305">
    <property type="protein sequence ID" value="CAG8560445.1"/>
    <property type="molecule type" value="Genomic_DNA"/>
</dbReference>
<feature type="non-terminal residue" evidence="1">
    <location>
        <position position="451"/>
    </location>
</feature>
<sequence>MIANCILENIMQESRPSTRMLKDDPPDCFQASDIGRNGHTPDVMANATKRTSVIEIHKTEFTEEGATTYKAKLAEHTNQSIDEGPTTPNSNDDQGNTSDSINNQDNQADDERSEIFYDPKKHKTQVETRLSTEDQSRDYICTLWISEDFLASDLKSVNYSEPTNIIPPEFTFLEKFLEKRLQRQIVKKLINRRLLTPEVVKPNTYTLNFDALSNSQLDLLSDAIHDELYKNDVGEKYLPSQSIQLIPTTSMLPADFMHLLELEIFNENSADSTTFTSLDLERKKIWGDFARWACFFISPNSRKQFRDHCRRLWLKVKHAYKYEGAQNKPLDDRNIRGIFQRNPADKLYIAEETTKKVAQGIDLQGYRHIFNSQCFKNAFGETVVDFFSLADPEKRKFGSLFADYELDWDHNSNEDEALFLEETPREPKYLPPILGSGNNVTKLKNHRRTHI</sequence>
<comment type="caution">
    <text evidence="1">The sequence shown here is derived from an EMBL/GenBank/DDBJ whole genome shotgun (WGS) entry which is preliminary data.</text>
</comment>
<organism evidence="1 2">
    <name type="scientific">Acaulospora colombiana</name>
    <dbReference type="NCBI Taxonomy" id="27376"/>
    <lineage>
        <taxon>Eukaryota</taxon>
        <taxon>Fungi</taxon>
        <taxon>Fungi incertae sedis</taxon>
        <taxon>Mucoromycota</taxon>
        <taxon>Glomeromycotina</taxon>
        <taxon>Glomeromycetes</taxon>
        <taxon>Diversisporales</taxon>
        <taxon>Acaulosporaceae</taxon>
        <taxon>Acaulospora</taxon>
    </lineage>
</organism>
<reference evidence="1" key="1">
    <citation type="submission" date="2021-06" db="EMBL/GenBank/DDBJ databases">
        <authorList>
            <person name="Kallberg Y."/>
            <person name="Tangrot J."/>
            <person name="Rosling A."/>
        </authorList>
    </citation>
    <scope>NUCLEOTIDE SEQUENCE</scope>
    <source>
        <strain evidence="1">CL356</strain>
    </source>
</reference>
<evidence type="ECO:0000313" key="2">
    <source>
        <dbReference type="Proteomes" id="UP000789525"/>
    </source>
</evidence>
<gene>
    <name evidence="1" type="ORF">ACOLOM_LOCUS5211</name>
</gene>
<accession>A0ACA9LZ14</accession>
<feature type="non-terminal residue" evidence="1">
    <location>
        <position position="1"/>
    </location>
</feature>
<dbReference type="Proteomes" id="UP000789525">
    <property type="component" value="Unassembled WGS sequence"/>
</dbReference>
<proteinExistence type="predicted"/>
<keyword evidence="2" id="KW-1185">Reference proteome</keyword>